<name>A0A151ZF06_TIELA</name>
<dbReference type="SMART" id="SM00181">
    <property type="entry name" value="EGF"/>
    <property type="match status" value="2"/>
</dbReference>
<dbReference type="PROSITE" id="PS01186">
    <property type="entry name" value="EGF_2"/>
    <property type="match status" value="1"/>
</dbReference>
<keyword evidence="3" id="KW-0812">Transmembrane</keyword>
<evidence type="ECO:0000313" key="7">
    <source>
        <dbReference type="Proteomes" id="UP000076078"/>
    </source>
</evidence>
<reference evidence="6 7" key="1">
    <citation type="submission" date="2015-12" db="EMBL/GenBank/DDBJ databases">
        <title>Dictyostelia acquired genes for synthesis and detection of signals that induce cell-type specialization by lateral gene transfer from prokaryotes.</title>
        <authorList>
            <person name="Gloeckner G."/>
            <person name="Schaap P."/>
        </authorList>
    </citation>
    <scope>NUCLEOTIDE SEQUENCE [LARGE SCALE GENOMIC DNA]</scope>
    <source>
        <strain evidence="6 7">TK</strain>
    </source>
</reference>
<evidence type="ECO:0000256" key="4">
    <source>
        <dbReference type="SAM" id="SignalP"/>
    </source>
</evidence>
<feature type="domain" description="EGF-like" evidence="5">
    <location>
        <begin position="905"/>
        <end position="943"/>
    </location>
</feature>
<evidence type="ECO:0000259" key="5">
    <source>
        <dbReference type="PROSITE" id="PS50026"/>
    </source>
</evidence>
<evidence type="ECO:0000256" key="1">
    <source>
        <dbReference type="ARBA" id="ARBA00023157"/>
    </source>
</evidence>
<dbReference type="Gene3D" id="2.10.25.10">
    <property type="entry name" value="Laminin"/>
    <property type="match status" value="1"/>
</dbReference>
<dbReference type="CDD" id="cd00055">
    <property type="entry name" value="EGF_Lam"/>
    <property type="match status" value="1"/>
</dbReference>
<feature type="signal peptide" evidence="4">
    <location>
        <begin position="1"/>
        <end position="21"/>
    </location>
</feature>
<evidence type="ECO:0000313" key="6">
    <source>
        <dbReference type="EMBL" id="KYQ92454.1"/>
    </source>
</evidence>
<dbReference type="InterPro" id="IPR050906">
    <property type="entry name" value="Notch_signaling"/>
</dbReference>
<proteinExistence type="predicted"/>
<dbReference type="CDD" id="cd00603">
    <property type="entry name" value="IPT_PCSR"/>
    <property type="match status" value="1"/>
</dbReference>
<dbReference type="OrthoDB" id="24520at2759"/>
<keyword evidence="4" id="KW-0732">Signal</keyword>
<feature type="transmembrane region" description="Helical" evidence="3">
    <location>
        <begin position="968"/>
        <end position="990"/>
    </location>
</feature>
<dbReference type="InterPro" id="IPR013783">
    <property type="entry name" value="Ig-like_fold"/>
</dbReference>
<keyword evidence="1 2" id="KW-1015">Disulfide bond</keyword>
<comment type="caution">
    <text evidence="6">The sequence shown here is derived from an EMBL/GenBank/DDBJ whole genome shotgun (WGS) entry which is preliminary data.</text>
</comment>
<feature type="disulfide bond" evidence="2">
    <location>
        <begin position="368"/>
        <end position="378"/>
    </location>
</feature>
<accession>A0A151ZF06</accession>
<dbReference type="Proteomes" id="UP000076078">
    <property type="component" value="Unassembled WGS sequence"/>
</dbReference>
<dbReference type="AlphaFoldDB" id="A0A151ZF06"/>
<dbReference type="Pfam" id="PF01833">
    <property type="entry name" value="TIG"/>
    <property type="match status" value="2"/>
</dbReference>
<dbReference type="InterPro" id="IPR002049">
    <property type="entry name" value="LE_dom"/>
</dbReference>
<dbReference type="InterPro" id="IPR002909">
    <property type="entry name" value="IPT_dom"/>
</dbReference>
<keyword evidence="2" id="KW-0245">EGF-like domain</keyword>
<dbReference type="InterPro" id="IPR000742">
    <property type="entry name" value="EGF"/>
</dbReference>
<dbReference type="PROSITE" id="PS50026">
    <property type="entry name" value="EGF_3"/>
    <property type="match status" value="2"/>
</dbReference>
<dbReference type="InParanoid" id="A0A151ZF06"/>
<dbReference type="Pfam" id="PF07974">
    <property type="entry name" value="EGF_2"/>
    <property type="match status" value="1"/>
</dbReference>
<dbReference type="EMBL" id="LODT01000029">
    <property type="protein sequence ID" value="KYQ92454.1"/>
    <property type="molecule type" value="Genomic_DNA"/>
</dbReference>
<feature type="disulfide bond" evidence="2">
    <location>
        <begin position="933"/>
        <end position="942"/>
    </location>
</feature>
<dbReference type="PROSITE" id="PS00022">
    <property type="entry name" value="EGF_1"/>
    <property type="match status" value="2"/>
</dbReference>
<dbReference type="STRING" id="361077.A0A151ZF06"/>
<organism evidence="6 7">
    <name type="scientific">Tieghemostelium lacteum</name>
    <name type="common">Slime mold</name>
    <name type="synonym">Dictyostelium lacteum</name>
    <dbReference type="NCBI Taxonomy" id="361077"/>
    <lineage>
        <taxon>Eukaryota</taxon>
        <taxon>Amoebozoa</taxon>
        <taxon>Evosea</taxon>
        <taxon>Eumycetozoa</taxon>
        <taxon>Dictyostelia</taxon>
        <taxon>Dictyosteliales</taxon>
        <taxon>Raperosteliaceae</taxon>
        <taxon>Tieghemostelium</taxon>
    </lineage>
</organism>
<feature type="chain" id="PRO_5007593220" description="EGF-like domain-containing protein" evidence="4">
    <location>
        <begin position="22"/>
        <end position="1012"/>
    </location>
</feature>
<sequence>MSSTLIFTIILLLLSICGIQSEVPPPVEKLFASNNNIKVLSDETYMYLLTRTGLQYRIENYLISDIYLNNGLTPLVPVSQQIICNPCSSSDSQPQSMYLKAPYIYILTSQKIIQKSFDDTTVNNAIVYSDYEVAYPSMVIDEANQNGFVLVGGENNDLRIGKFQFVDGVPQAVSESISTGNSLSSLSMPLDILFDDASGIGFYLQPNGVLTSFFSIPFQLTNLQTTFNFYTISNYFIYNSQLHLFGPSSTDPTSSFTWNVYVISGGTLTLSKYIPMPNLPTVTMAFDIAQSQLEIIGYSGTSYNVLNILIRPSDSDYVDTDIVAFTPQFSIDAPSNLLNGIILQYNGISAIGYINNNLLSMVWYNNLCTDNCNNNGLCITNNNGDHQCSCTDKFYGTTCGISVPTISQVIEVGVYSGDQITIIGTNFLNILGVEMNQLSCEIDPTKSNPTRLVIDYPPTLNFTLENEYYLVVIVQSGTAASVHTYFGFELPQITLVEQNENGELTVNGINLPPNGYNITINGTEVNYSYVSSDELTILTPTNFKGPISIKIECSLCPSGDQQATLKPYINSLTPSVIKVVPTDVAFEIFYAEDTVTIVQSTRGFQTNSTKQQDGLYHFKTTGFAYEDNLSFYAIGTYGESINICNYTYVNPSINSVEVLQDDQVQVRMLNIDTVTSNYAVTFNTNFDTPINGTINSILYNNTTTYYDIISSIPDSAHSSQIEVLIGLNSVLSSTVEIKPEIISITPNPSVNGEDVTITGKHFFGSVSVHPNQGTEYEPDCEVQEEGTLITCEILSGSGSFQLKMYSDTLGYTFNTSYHVPVIDSITPSQVELSTNYTFTISGSNFVNVAFSATIYGQECVILDTVSESSFQCNFTTPSVVPDSGSLLKVAVSSDGLQGFKSLLQLLQKCPKGMNDIQCGDKGTCDRIYGKCQCNSGYSGDTCEISDTINSSDLNNTEDDSKSSSKAGMIAGIVVGVSAAVALALVGYFVIYKKGIYKNIFSKKNPNRFRDDF</sequence>
<dbReference type="InterPro" id="IPR014756">
    <property type="entry name" value="Ig_E-set"/>
</dbReference>
<feature type="disulfide bond" evidence="2">
    <location>
        <begin position="390"/>
        <end position="399"/>
    </location>
</feature>
<keyword evidence="3" id="KW-1133">Transmembrane helix</keyword>
<protein>
    <recommendedName>
        <fullName evidence="5">EGF-like domain-containing protein</fullName>
    </recommendedName>
</protein>
<dbReference type="PANTHER" id="PTHR24044">
    <property type="entry name" value="NOTCH LIGAND FAMILY MEMBER"/>
    <property type="match status" value="1"/>
</dbReference>
<gene>
    <name evidence="6" type="ORF">DLAC_06437</name>
</gene>
<comment type="caution">
    <text evidence="2">Lacks conserved residue(s) required for the propagation of feature annotation.</text>
</comment>
<evidence type="ECO:0000256" key="3">
    <source>
        <dbReference type="SAM" id="Phobius"/>
    </source>
</evidence>
<dbReference type="PANTHER" id="PTHR24044:SF417">
    <property type="entry name" value="WEARY, ISOFORM B"/>
    <property type="match status" value="1"/>
</dbReference>
<dbReference type="GO" id="GO:0005112">
    <property type="term" value="F:Notch binding"/>
    <property type="evidence" value="ECO:0007669"/>
    <property type="project" value="TreeGrafter"/>
</dbReference>
<dbReference type="InterPro" id="IPR013111">
    <property type="entry name" value="EGF_extracell"/>
</dbReference>
<keyword evidence="3" id="KW-0472">Membrane</keyword>
<keyword evidence="7" id="KW-1185">Reference proteome</keyword>
<dbReference type="SUPFAM" id="SSF81296">
    <property type="entry name" value="E set domains"/>
    <property type="match status" value="3"/>
</dbReference>
<evidence type="ECO:0000256" key="2">
    <source>
        <dbReference type="PROSITE-ProRule" id="PRU00076"/>
    </source>
</evidence>
<feature type="domain" description="EGF-like" evidence="5">
    <location>
        <begin position="364"/>
        <end position="400"/>
    </location>
</feature>
<dbReference type="Gene3D" id="2.60.40.10">
    <property type="entry name" value="Immunoglobulins"/>
    <property type="match status" value="1"/>
</dbReference>